<sequence>MSIICLDTNIVVWGIQRQSSSDRQENIPKAEALMNQLEANRNHIIIPAPVFAELLMGCNPQDNPRVMEEISRRTKIVPFDVPASIEYGKIHINKWGLREELGIQREKMKIDMMVLAVALAQKASCIYSEDDDIHKLGKEIIEVRRMPSIALQGNLLDAQNT</sequence>
<dbReference type="InParanoid" id="Q55122"/>
<dbReference type="SMART" id="SM00670">
    <property type="entry name" value="PINc"/>
    <property type="match status" value="1"/>
</dbReference>
<evidence type="ECO:0000259" key="1">
    <source>
        <dbReference type="SMART" id="SM00670"/>
    </source>
</evidence>
<protein>
    <submittedName>
        <fullName evidence="2">Sll0406 protein</fullName>
    </submittedName>
</protein>
<proteinExistence type="predicted"/>
<organism evidence="2 3">
    <name type="scientific">Synechocystis sp. (strain ATCC 27184 / PCC 6803 / Kazusa)</name>
    <dbReference type="NCBI Taxonomy" id="1111708"/>
    <lineage>
        <taxon>Bacteria</taxon>
        <taxon>Bacillati</taxon>
        <taxon>Cyanobacteriota</taxon>
        <taxon>Cyanophyceae</taxon>
        <taxon>Synechococcales</taxon>
        <taxon>Merismopediaceae</taxon>
        <taxon>Synechocystis</taxon>
    </lineage>
</organism>
<dbReference type="IntAct" id="Q55122">
    <property type="interactions" value="2"/>
</dbReference>
<dbReference type="EMBL" id="BA000022">
    <property type="protein sequence ID" value="BAA10254.1"/>
    <property type="molecule type" value="Genomic_DNA"/>
</dbReference>
<dbReference type="KEGG" id="syn:sll0406"/>
<dbReference type="eggNOG" id="COG1487">
    <property type="taxonomic scope" value="Bacteria"/>
</dbReference>
<keyword evidence="3" id="KW-1185">Reference proteome</keyword>
<dbReference type="Gene3D" id="3.40.50.1010">
    <property type="entry name" value="5'-nuclease"/>
    <property type="match status" value="1"/>
</dbReference>
<dbReference type="InterPro" id="IPR002716">
    <property type="entry name" value="PIN_dom"/>
</dbReference>
<dbReference type="PaxDb" id="1148-1001115"/>
<reference evidence="2 3" key="1">
    <citation type="journal article" date="1995" name="DNA Res.">
        <title>Sequence analysis of the genome of the unicellular cyanobacterium Synechocystis sp. strain PCC6803. I. Sequence features in the 1 Mb region from map positions 64% to 92% of the genome.</title>
        <authorList>
            <person name="Kaneko T."/>
            <person name="Tanaka A."/>
            <person name="Sato S."/>
            <person name="Kotani H."/>
            <person name="Sazuka T."/>
            <person name="Miyajima N."/>
            <person name="Sugiura M."/>
            <person name="Tabata S."/>
        </authorList>
    </citation>
    <scope>NUCLEOTIDE SEQUENCE [LARGE SCALE GENOMIC DNA]</scope>
    <source>
        <strain evidence="3">ATCC 27184 / PCC 6803 / Kazusa</strain>
    </source>
</reference>
<feature type="domain" description="PIN" evidence="1">
    <location>
        <begin position="2"/>
        <end position="135"/>
    </location>
</feature>
<evidence type="ECO:0000313" key="2">
    <source>
        <dbReference type="EMBL" id="BAA10254.1"/>
    </source>
</evidence>
<dbReference type="EnsemblBacteria" id="BAA10254">
    <property type="protein sequence ID" value="BAA10254"/>
    <property type="gene ID" value="BAA10254"/>
</dbReference>
<dbReference type="InterPro" id="IPR029060">
    <property type="entry name" value="PIN-like_dom_sf"/>
</dbReference>
<reference evidence="2 3" key="2">
    <citation type="journal article" date="1996" name="DNA Res.">
        <title>Sequence analysis of the genome of the unicellular cyanobacterium Synechocystis sp. strain PCC6803. II. Sequence determination of the entire genome and assignment of potential protein-coding regions.</title>
        <authorList>
            <person name="Kaneko T."/>
            <person name="Sato S."/>
            <person name="Kotani H."/>
            <person name="Tanaka A."/>
            <person name="Asamizu E."/>
            <person name="Nakamura Y."/>
            <person name="Miyajima N."/>
            <person name="Hirosawa M."/>
            <person name="Sugiura M."/>
            <person name="Sasamoto S."/>
            <person name="Kimura T."/>
            <person name="Hosouchi T."/>
            <person name="Matsuno A."/>
            <person name="Muraki A."/>
            <person name="Nakazaki N."/>
            <person name="Naruo K."/>
            <person name="Okumura S."/>
            <person name="Shimpo S."/>
            <person name="Takeuchi C."/>
            <person name="Wada T."/>
            <person name="Watanabe A."/>
            <person name="Yamada M."/>
            <person name="Yasuda M."/>
            <person name="Tabata S."/>
        </authorList>
    </citation>
    <scope>NUCLEOTIDE SEQUENCE [LARGE SCALE GENOMIC DNA]</scope>
    <source>
        <strain evidence="3">ATCC 27184 / PCC 6803 / Kazusa</strain>
    </source>
</reference>
<dbReference type="Proteomes" id="UP000001425">
    <property type="component" value="Chromosome"/>
</dbReference>
<dbReference type="STRING" id="1148.gene:10499753"/>
<accession>Q55122</accession>
<dbReference type="Pfam" id="PF01850">
    <property type="entry name" value="PIN"/>
    <property type="match status" value="1"/>
</dbReference>
<name>Q55122_SYNY3</name>
<dbReference type="PIR" id="S74336">
    <property type="entry name" value="S74336"/>
</dbReference>
<evidence type="ECO:0000313" key="3">
    <source>
        <dbReference type="Proteomes" id="UP000001425"/>
    </source>
</evidence>
<dbReference type="AlphaFoldDB" id="Q55122"/>
<gene>
    <name evidence="2" type="ordered locus">sll0406</name>
</gene>
<dbReference type="SUPFAM" id="SSF88723">
    <property type="entry name" value="PIN domain-like"/>
    <property type="match status" value="1"/>
</dbReference>